<evidence type="ECO:0000313" key="3">
    <source>
        <dbReference type="Proteomes" id="UP001617669"/>
    </source>
</evidence>
<comment type="caution">
    <text evidence="2">The sequence shown here is derived from an EMBL/GenBank/DDBJ whole genome shotgun (WGS) entry which is preliminary data.</text>
</comment>
<gene>
    <name evidence="2" type="ORF">ACIKP9_03935</name>
</gene>
<proteinExistence type="inferred from homology"/>
<reference evidence="2 3" key="1">
    <citation type="submission" date="2024-11" db="EMBL/GenBank/DDBJ databases">
        <authorList>
            <person name="Kaparullina E.N."/>
            <person name="Delegan Y.A."/>
            <person name="Doronina N.V."/>
        </authorList>
    </citation>
    <scope>NUCLEOTIDE SEQUENCE [LARGE SCALE GENOMIC DNA]</scope>
    <source>
        <strain evidence="2 3">7sh_L</strain>
    </source>
</reference>
<organism evidence="2 3">
    <name type="scientific">Methylobacillus methanolivorans</name>
    <dbReference type="NCBI Taxonomy" id="1848927"/>
    <lineage>
        <taxon>Bacteria</taxon>
        <taxon>Pseudomonadati</taxon>
        <taxon>Pseudomonadota</taxon>
        <taxon>Betaproteobacteria</taxon>
        <taxon>Nitrosomonadales</taxon>
        <taxon>Methylophilaceae</taxon>
        <taxon>Methylobacillus</taxon>
    </lineage>
</organism>
<dbReference type="RefSeq" id="WP_400879555.1">
    <property type="nucleotide sequence ID" value="NZ_JBIWXY010000001.1"/>
</dbReference>
<dbReference type="Pfam" id="PF02321">
    <property type="entry name" value="OEP"/>
    <property type="match status" value="1"/>
</dbReference>
<dbReference type="Proteomes" id="UP001617669">
    <property type="component" value="Unassembled WGS sequence"/>
</dbReference>
<dbReference type="PROSITE" id="PS51257">
    <property type="entry name" value="PROKAR_LIPOPROTEIN"/>
    <property type="match status" value="1"/>
</dbReference>
<dbReference type="Gene3D" id="1.20.1600.10">
    <property type="entry name" value="Outer membrane efflux proteins (OEP)"/>
    <property type="match status" value="1"/>
</dbReference>
<name>A0ABW8GK68_9PROT</name>
<comment type="similarity">
    <text evidence="1">Belongs to the outer membrane factor (OMF) (TC 1.B.17) family.</text>
</comment>
<dbReference type="PANTHER" id="PTHR30203:SF30">
    <property type="entry name" value="OUTER MEMBRANE PROTEIN-RELATED"/>
    <property type="match status" value="1"/>
</dbReference>
<sequence>MKTIKQPPGRWTTITLCSLLATGCGYQQYQAHPIAAAQGHVSLRAHDTGDSGFLAYLQAEGHHNLPGEWGWQELMLCTLYFHPDLDVARTQLGRAMASITTAAQRPNPGISMGAGRRNEPEVPEVYSLSFNIPIETAGKRQARIDMATNLSESARLNIAQTTWNLRYRLLSSWIEFNAAHQNLVLLQQEAKLREEIVTMLTLRLQAGMISSVELSNAKLQWQKTEQAVVEEQGRTDVLKTQLASNAGLPLNKFDQLQLRLDTADQLLNMQHDTAMINTLNPATQDAALLNRVDIRAGLASYAASEARVRLEIARQYPDISLAPAYNYEEGFHIWSLGINSLLHILHRNQGQIAEAIALRETEAAQFEALQARVIASMDSARSLYRSALQVLEQARHVYEAQQSQTEQAKLRFEHGFADRLELWTYQLENLLAKQRLISAEYQIQRAAAALEDSMQLPLENLESMPANTQHHTPQPHQEITS</sequence>
<dbReference type="SUPFAM" id="SSF56954">
    <property type="entry name" value="Outer membrane efflux proteins (OEP)"/>
    <property type="match status" value="1"/>
</dbReference>
<dbReference type="PANTHER" id="PTHR30203">
    <property type="entry name" value="OUTER MEMBRANE CATION EFFLUX PROTEIN"/>
    <property type="match status" value="1"/>
</dbReference>
<dbReference type="InterPro" id="IPR010131">
    <property type="entry name" value="MdtP/NodT-like"/>
</dbReference>
<evidence type="ECO:0000313" key="2">
    <source>
        <dbReference type="EMBL" id="MFJ5445368.1"/>
    </source>
</evidence>
<keyword evidence="3" id="KW-1185">Reference proteome</keyword>
<evidence type="ECO:0000256" key="1">
    <source>
        <dbReference type="ARBA" id="ARBA00007613"/>
    </source>
</evidence>
<protein>
    <submittedName>
        <fullName evidence="2">TolC family protein</fullName>
    </submittedName>
</protein>
<accession>A0ABW8GK68</accession>
<dbReference type="EMBL" id="JBIWXY010000001">
    <property type="protein sequence ID" value="MFJ5445368.1"/>
    <property type="molecule type" value="Genomic_DNA"/>
</dbReference>
<dbReference type="InterPro" id="IPR003423">
    <property type="entry name" value="OMP_efflux"/>
</dbReference>